<dbReference type="RefSeq" id="WP_036713150.1">
    <property type="nucleotide sequence ID" value="NZ_BORQ01000007.1"/>
</dbReference>
<sequence length="130" mass="13702">MPAYESLKFDDLFAGGVKPPTAIAVIVKSGSGTLTRGTVIGKVSQLPESDLYAGTPVTAPVDSSKTDGSQDPYAVLADVEVDATTKDVRAVAYTDGEFNRSALKFGGTDTIDKHEDALRKIGIITKRVVK</sequence>
<proteinExistence type="predicted"/>
<organism evidence="1 2">
    <name type="scientific">Paenibacillus albilobatus</name>
    <dbReference type="NCBI Taxonomy" id="2716884"/>
    <lineage>
        <taxon>Bacteria</taxon>
        <taxon>Bacillati</taxon>
        <taxon>Bacillota</taxon>
        <taxon>Bacilli</taxon>
        <taxon>Bacillales</taxon>
        <taxon>Paenibacillaceae</taxon>
        <taxon>Paenibacillus</taxon>
    </lineage>
</organism>
<dbReference type="InterPro" id="IPR004195">
    <property type="entry name" value="Head_decoration_D"/>
</dbReference>
<reference evidence="1" key="1">
    <citation type="submission" date="2021-03" db="EMBL/GenBank/DDBJ databases">
        <title>Antimicrobial resistance genes in bacteria isolated from Japanese honey, and their potential for conferring macrolide and lincosamide resistance in the American foulbrood pathogen Paenibacillus larvae.</title>
        <authorList>
            <person name="Okamoto M."/>
            <person name="Kumagai M."/>
            <person name="Kanamori H."/>
            <person name="Takamatsu D."/>
        </authorList>
    </citation>
    <scope>NUCLEOTIDE SEQUENCE</scope>
    <source>
        <strain evidence="1">J2TS6</strain>
    </source>
</reference>
<dbReference type="Proteomes" id="UP000679779">
    <property type="component" value="Unassembled WGS sequence"/>
</dbReference>
<keyword evidence="2" id="KW-1185">Reference proteome</keyword>
<name>A0A920CDF0_9BACL</name>
<dbReference type="Pfam" id="PF02924">
    <property type="entry name" value="HDPD"/>
    <property type="match status" value="1"/>
</dbReference>
<evidence type="ECO:0008006" key="3">
    <source>
        <dbReference type="Google" id="ProtNLM"/>
    </source>
</evidence>
<dbReference type="EMBL" id="BORQ01000007">
    <property type="protein sequence ID" value="GIO33748.1"/>
    <property type="molecule type" value="Genomic_DNA"/>
</dbReference>
<accession>A0A920CDF0</accession>
<evidence type="ECO:0000313" key="1">
    <source>
        <dbReference type="EMBL" id="GIO33748.1"/>
    </source>
</evidence>
<gene>
    <name evidence="1" type="ORF">J2TS6_48890</name>
</gene>
<evidence type="ECO:0000313" key="2">
    <source>
        <dbReference type="Proteomes" id="UP000679779"/>
    </source>
</evidence>
<comment type="caution">
    <text evidence="1">The sequence shown here is derived from an EMBL/GenBank/DDBJ whole genome shotgun (WGS) entry which is preliminary data.</text>
</comment>
<dbReference type="AlphaFoldDB" id="A0A920CDF0"/>
<protein>
    <recommendedName>
        <fullName evidence="3">Head decoration protein</fullName>
    </recommendedName>
</protein>